<dbReference type="SUPFAM" id="SSF51430">
    <property type="entry name" value="NAD(P)-linked oxidoreductase"/>
    <property type="match status" value="1"/>
</dbReference>
<dbReference type="AlphaFoldDB" id="A0A365XXV6"/>
<comment type="caution">
    <text evidence="2">The sequence shown here is derived from an EMBL/GenBank/DDBJ whole genome shotgun (WGS) entry which is preliminary data.</text>
</comment>
<dbReference type="Proteomes" id="UP000253410">
    <property type="component" value="Unassembled WGS sequence"/>
</dbReference>
<dbReference type="RefSeq" id="WP_113613776.1">
    <property type="nucleotide sequence ID" value="NZ_QFFJ01000001.1"/>
</dbReference>
<accession>A0A365XXV6</accession>
<dbReference type="InterPro" id="IPR036812">
    <property type="entry name" value="NAD(P)_OxRdtase_dom_sf"/>
</dbReference>
<name>A0A365XXV6_9BACT</name>
<evidence type="ECO:0000313" key="2">
    <source>
        <dbReference type="EMBL" id="RBL91177.1"/>
    </source>
</evidence>
<gene>
    <name evidence="2" type="ORF">DF182_00705</name>
</gene>
<keyword evidence="3" id="KW-1185">Reference proteome</keyword>
<organism evidence="2 3">
    <name type="scientific">Chitinophaga flava</name>
    <dbReference type="NCBI Taxonomy" id="2259036"/>
    <lineage>
        <taxon>Bacteria</taxon>
        <taxon>Pseudomonadati</taxon>
        <taxon>Bacteroidota</taxon>
        <taxon>Chitinophagia</taxon>
        <taxon>Chitinophagales</taxon>
        <taxon>Chitinophagaceae</taxon>
        <taxon>Chitinophaga</taxon>
    </lineage>
</organism>
<feature type="domain" description="NADP-dependent oxidoreductase" evidence="1">
    <location>
        <begin position="1"/>
        <end position="33"/>
    </location>
</feature>
<dbReference type="InterPro" id="IPR023210">
    <property type="entry name" value="NADP_OxRdtase_dom"/>
</dbReference>
<proteinExistence type="predicted"/>
<evidence type="ECO:0000259" key="1">
    <source>
        <dbReference type="Pfam" id="PF00248"/>
    </source>
</evidence>
<protein>
    <recommendedName>
        <fullName evidence="1">NADP-dependent oxidoreductase domain-containing protein</fullName>
    </recommendedName>
</protein>
<reference evidence="2 3" key="1">
    <citation type="submission" date="2018-05" db="EMBL/GenBank/DDBJ databases">
        <title>Chitinophaga sp. K3CV102501T nov., isolated from isolated from a monsoon evergreen broad-leaved forest soil.</title>
        <authorList>
            <person name="Lv Y."/>
        </authorList>
    </citation>
    <scope>NUCLEOTIDE SEQUENCE [LARGE SCALE GENOMIC DNA]</scope>
    <source>
        <strain evidence="2 3">GDMCC 1.1325</strain>
    </source>
</reference>
<dbReference type="Gene3D" id="3.20.20.100">
    <property type="entry name" value="NADP-dependent oxidoreductase domain"/>
    <property type="match status" value="1"/>
</dbReference>
<evidence type="ECO:0000313" key="3">
    <source>
        <dbReference type="Proteomes" id="UP000253410"/>
    </source>
</evidence>
<dbReference type="Pfam" id="PF00248">
    <property type="entry name" value="Aldo_ket_red"/>
    <property type="match status" value="1"/>
</dbReference>
<sequence length="34" mass="3814">MALSWLYHHSSNILLIPGSSKVNHVRENVNAVNI</sequence>
<dbReference type="OrthoDB" id="9773828at2"/>
<dbReference type="EMBL" id="QFFJ01000001">
    <property type="protein sequence ID" value="RBL91177.1"/>
    <property type="molecule type" value="Genomic_DNA"/>
</dbReference>